<dbReference type="SUPFAM" id="SSF54197">
    <property type="entry name" value="HIT-like"/>
    <property type="match status" value="1"/>
</dbReference>
<dbReference type="GO" id="GO:0000932">
    <property type="term" value="C:P-body"/>
    <property type="evidence" value="ECO:0007669"/>
    <property type="project" value="TreeGrafter"/>
</dbReference>
<feature type="binding site" evidence="6">
    <location>
        <position position="178"/>
    </location>
    <ligand>
        <name>substrate</name>
    </ligand>
</feature>
<dbReference type="InterPro" id="IPR011145">
    <property type="entry name" value="Scavenger_mRNA_decap_enz_N"/>
</dbReference>
<dbReference type="InterPro" id="IPR019808">
    <property type="entry name" value="Histidine_triad_CS"/>
</dbReference>
<sequence length="317" mass="36994">MSRIELLEDFKFSCLLNSDTQTKTIAVLGTIKQDRAIIVIEKTPFNVDLFTKDGGGGSSSSNDDNPISILLKDLREINSNDVYTWAKATLKQNLSDLPGAKFNLIYPATETHIEKYTSQKLHYVRETSEMYYKYVVPYIETMKGDRMQWVYNILFHEKEKETVIYHDKSENGFVLLPDMKWDGVNLQNMYLCCIVNRRDIASIRDLKGEHTNYLKRIREKIEQVTKTNYGLTRDKIRIFVHYQPSYYHFHLHVVNVEHPGLGNGINIGKAIFLDDVIDNLRLNEHYYQEKTIGYILGESHALWKTDGYRNLVLNTRH</sequence>
<evidence type="ECO:0000256" key="4">
    <source>
        <dbReference type="ARBA" id="ARBA00022553"/>
    </source>
</evidence>
<protein>
    <recommendedName>
        <fullName evidence="9">M7GpppX diphosphatase</fullName>
    </recommendedName>
</protein>
<dbReference type="EMBL" id="JAHUZD010000067">
    <property type="protein sequence ID" value="KAI3405162.2"/>
    <property type="molecule type" value="Genomic_DNA"/>
</dbReference>
<feature type="active site" description="Nucleophile" evidence="5">
    <location>
        <position position="250"/>
    </location>
</feature>
<evidence type="ECO:0000313" key="7">
    <source>
        <dbReference type="EMBL" id="KAI3405162.2"/>
    </source>
</evidence>
<dbReference type="GO" id="GO:0000290">
    <property type="term" value="P:deadenylation-dependent decapping of nuclear-transcribed mRNA"/>
    <property type="evidence" value="ECO:0007669"/>
    <property type="project" value="InterPro"/>
</dbReference>
<dbReference type="InterPro" id="IPR036265">
    <property type="entry name" value="HIT-like_sf"/>
</dbReference>
<dbReference type="PANTHER" id="PTHR12978:SF0">
    <property type="entry name" value="M7GPPPX DIPHOSPHATASE"/>
    <property type="match status" value="1"/>
</dbReference>
<feature type="binding site" evidence="6">
    <location>
        <position position="159"/>
    </location>
    <ligand>
        <name>substrate</name>
    </ligand>
</feature>
<dbReference type="Gene3D" id="3.30.200.40">
    <property type="entry name" value="Scavenger mRNA decapping enzyme, N-terminal domain"/>
    <property type="match status" value="1"/>
</dbReference>
<dbReference type="Pfam" id="PF05652">
    <property type="entry name" value="DcpS"/>
    <property type="match status" value="1"/>
</dbReference>
<evidence type="ECO:0000256" key="2">
    <source>
        <dbReference type="ARBA" id="ARBA00010208"/>
    </source>
</evidence>
<evidence type="ECO:0000256" key="3">
    <source>
        <dbReference type="ARBA" id="ARBA00022490"/>
    </source>
</evidence>
<reference evidence="7" key="1">
    <citation type="journal article" date="2022" name="DNA Res.">
        <title>Genome analysis of five recently described species of the CUG-Ser clade uncovers Candida theae as a new hybrid lineage with pathogenic potential in the Candida parapsilosis species complex.</title>
        <authorList>
            <person name="Mixao V."/>
            <person name="Del Olmo V."/>
            <person name="Hegedusova E."/>
            <person name="Saus E."/>
            <person name="Pryszcz L."/>
            <person name="Cillingova A."/>
            <person name="Nosek J."/>
            <person name="Gabaldon T."/>
        </authorList>
    </citation>
    <scope>NUCLEOTIDE SEQUENCE</scope>
    <source>
        <strain evidence="7">CBS 10844</strain>
    </source>
</reference>
<evidence type="ECO:0000256" key="5">
    <source>
        <dbReference type="PIRSR" id="PIRSR028973-1"/>
    </source>
</evidence>
<dbReference type="PIRSF" id="PIRSF028973">
    <property type="entry name" value="Scavenger_mRNA_decap_enz"/>
    <property type="match status" value="1"/>
</dbReference>
<dbReference type="GO" id="GO:0005634">
    <property type="term" value="C:nucleus"/>
    <property type="evidence" value="ECO:0007669"/>
    <property type="project" value="TreeGrafter"/>
</dbReference>
<name>A0AAI9SXY5_9ASCO</name>
<dbReference type="GO" id="GO:0016787">
    <property type="term" value="F:hydrolase activity"/>
    <property type="evidence" value="ECO:0007669"/>
    <property type="project" value="InterPro"/>
</dbReference>
<keyword evidence="4" id="KW-0597">Phosphoprotein</keyword>
<evidence type="ECO:0000256" key="1">
    <source>
        <dbReference type="ARBA" id="ARBA00004496"/>
    </source>
</evidence>
<keyword evidence="8" id="KW-1185">Reference proteome</keyword>
<comment type="caution">
    <text evidence="7">The sequence shown here is derived from an EMBL/GenBank/DDBJ whole genome shotgun (WGS) entry which is preliminary data.</text>
</comment>
<evidence type="ECO:0000256" key="6">
    <source>
        <dbReference type="PIRSR" id="PIRSR028973-2"/>
    </source>
</evidence>
<dbReference type="PANTHER" id="PTHR12978">
    <property type="entry name" value="HISTIDINE TRIAD HIT PROTEIN MEMBER"/>
    <property type="match status" value="1"/>
</dbReference>
<dbReference type="RefSeq" id="XP_049180907.1">
    <property type="nucleotide sequence ID" value="XM_049323313.1"/>
</dbReference>
<dbReference type="AlphaFoldDB" id="A0AAI9SXY5"/>
<organism evidence="7 8">
    <name type="scientific">Candida oxycetoniae</name>
    <dbReference type="NCBI Taxonomy" id="497107"/>
    <lineage>
        <taxon>Eukaryota</taxon>
        <taxon>Fungi</taxon>
        <taxon>Dikarya</taxon>
        <taxon>Ascomycota</taxon>
        <taxon>Saccharomycotina</taxon>
        <taxon>Pichiomycetes</taxon>
        <taxon>Debaryomycetaceae</taxon>
        <taxon>Candida/Lodderomyces clade</taxon>
        <taxon>Candida</taxon>
    </lineage>
</organism>
<dbReference type="PROSITE" id="PS00892">
    <property type="entry name" value="HIT_1"/>
    <property type="match status" value="1"/>
</dbReference>
<feature type="binding site" evidence="6">
    <location>
        <position position="180"/>
    </location>
    <ligand>
        <name>substrate</name>
    </ligand>
</feature>
<dbReference type="InterPro" id="IPR008594">
    <property type="entry name" value="DcpS/DCS2"/>
</dbReference>
<dbReference type="SUPFAM" id="SSF102860">
    <property type="entry name" value="mRNA decapping enzyme DcpS N-terminal domain"/>
    <property type="match status" value="1"/>
</dbReference>
<proteinExistence type="inferred from homology"/>
<keyword evidence="3" id="KW-0963">Cytoplasm</keyword>
<feature type="binding site" evidence="6">
    <location>
        <begin position="241"/>
        <end position="252"/>
    </location>
    <ligand>
        <name>substrate</name>
    </ligand>
</feature>
<evidence type="ECO:0000313" key="8">
    <source>
        <dbReference type="Proteomes" id="UP001202479"/>
    </source>
</evidence>
<feature type="binding site" evidence="6">
    <location>
        <position position="149"/>
    </location>
    <ligand>
        <name>substrate</name>
    </ligand>
</feature>
<dbReference type="Pfam" id="PF11969">
    <property type="entry name" value="DcpS_C"/>
    <property type="match status" value="1"/>
</dbReference>
<dbReference type="Proteomes" id="UP001202479">
    <property type="component" value="Unassembled WGS sequence"/>
</dbReference>
<gene>
    <name evidence="7" type="ORF">KGF56_002118</name>
</gene>
<comment type="similarity">
    <text evidence="2">Belongs to the HIT family.</text>
</comment>
<evidence type="ECO:0008006" key="9">
    <source>
        <dbReference type="Google" id="ProtNLM"/>
    </source>
</evidence>
<accession>A0AAI9SXY5</accession>
<comment type="subcellular location">
    <subcellularLocation>
        <location evidence="1">Cytoplasm</location>
    </subcellularLocation>
</comment>
<dbReference type="Gene3D" id="3.30.428.10">
    <property type="entry name" value="HIT-like"/>
    <property type="match status" value="1"/>
</dbReference>
<dbReference type="GO" id="GO:0000340">
    <property type="term" value="F:RNA 7-methylguanosine cap binding"/>
    <property type="evidence" value="ECO:0007669"/>
    <property type="project" value="TreeGrafter"/>
</dbReference>
<dbReference type="GeneID" id="73379735"/>